<evidence type="ECO:0000259" key="2">
    <source>
        <dbReference type="Pfam" id="PF02342"/>
    </source>
</evidence>
<dbReference type="RefSeq" id="WP_060530789.1">
    <property type="nucleotide sequence ID" value="NZ_CP013023.1"/>
</dbReference>
<evidence type="ECO:0000256" key="1">
    <source>
        <dbReference type="SAM" id="MobiDB-lite"/>
    </source>
</evidence>
<name>A0A172ZBU0_9BACL</name>
<organism evidence="3 4">
    <name type="scientific">Paenibacillus bovis</name>
    <dbReference type="NCBI Taxonomy" id="1616788"/>
    <lineage>
        <taxon>Bacteria</taxon>
        <taxon>Bacillati</taxon>
        <taxon>Bacillota</taxon>
        <taxon>Bacilli</taxon>
        <taxon>Bacillales</taxon>
        <taxon>Paenibacillaceae</taxon>
        <taxon>Paenibacillus</taxon>
    </lineage>
</organism>
<proteinExistence type="predicted"/>
<dbReference type="PANTHER" id="PTHR32097">
    <property type="entry name" value="CAMP-BINDING PROTEIN 1-RELATED"/>
    <property type="match status" value="1"/>
</dbReference>
<dbReference type="Pfam" id="PF02342">
    <property type="entry name" value="TerD"/>
    <property type="match status" value="1"/>
</dbReference>
<feature type="region of interest" description="Disordered" evidence="1">
    <location>
        <begin position="183"/>
        <end position="223"/>
    </location>
</feature>
<dbReference type="Proteomes" id="UP000078148">
    <property type="component" value="Chromosome"/>
</dbReference>
<keyword evidence="4" id="KW-1185">Reference proteome</keyword>
<accession>A0A172ZBU0</accession>
<feature type="compositionally biased region" description="Pro residues" evidence="1">
    <location>
        <begin position="205"/>
        <end position="223"/>
    </location>
</feature>
<reference evidence="4" key="1">
    <citation type="submission" date="2015-10" db="EMBL/GenBank/DDBJ databases">
        <title>Genome of Paenibacillus bovis sp. nov.</title>
        <authorList>
            <person name="Wu Z."/>
            <person name="Gao C."/>
            <person name="Liu Z."/>
            <person name="Zheng H."/>
        </authorList>
    </citation>
    <scope>NUCLEOTIDE SEQUENCE [LARGE SCALE GENOMIC DNA]</scope>
    <source>
        <strain evidence="4">BD3526</strain>
    </source>
</reference>
<protein>
    <submittedName>
        <fullName evidence="3">Tellurium resistance protein TerA</fullName>
    </submittedName>
</protein>
<dbReference type="InterPro" id="IPR017115">
    <property type="entry name" value="Tellurite_resistance_TerA"/>
</dbReference>
<reference evidence="3 4" key="2">
    <citation type="journal article" date="2016" name="Int. J. Syst. Evol. Microbiol.">
        <title>Paenibacillus bovis sp. nov., isolated from raw yak (Bos grunniens) milk.</title>
        <authorList>
            <person name="Gao C."/>
            <person name="Han J."/>
            <person name="Liu Z."/>
            <person name="Xu X."/>
            <person name="Hang F."/>
            <person name="Wu Z."/>
        </authorList>
    </citation>
    <scope>NUCLEOTIDE SEQUENCE [LARGE SCALE GENOMIC DNA]</scope>
    <source>
        <strain evidence="3 4">BD3526</strain>
    </source>
</reference>
<sequence length="427" mass="47046">MSVSIVKGQKTDVTKPHPGLSQLNILLGWQAPAALELDTSAFLLQQDGRVSSDEDLIFYGNPRNAFITYQENPAGQDQRQFQVTMNALPQSVHKIAITLTIYNSDTGNYTFSQASGMYLRATDERTGAEIFRYDLDNHFSNETAIVIGELYRYQSEWKFSAVGAGYFGGLKELCGSYGVDVEDTSSAAPSSSPPIPPLVQQAPVQVPPPTPASSPAPPVPAPQSAPLNLRKIELKKKGDVINLQKKATGTLGELLINLNWNRVQKKGFFNRGSGGTDLDLGCLYELKDGTKGVVQALGNSFGHMDYEPYVALDADDRTGARAGGENMRINGNKISHIQRILVFSFIYEGISRWTEADGVVTIYQKDGPDIIVRLDEHDNGKPMCAIAMIQNVGNETFSIERIVQYFAGHRQMDEAFRWGMRWTAGRK</sequence>
<dbReference type="EMBL" id="CP013023">
    <property type="protein sequence ID" value="ANF94630.1"/>
    <property type="molecule type" value="Genomic_DNA"/>
</dbReference>
<dbReference type="STRING" id="1616788.AR543_00340"/>
<dbReference type="AlphaFoldDB" id="A0A172ZBU0"/>
<dbReference type="InterPro" id="IPR051324">
    <property type="entry name" value="Stress/Tellurium_Resist"/>
</dbReference>
<dbReference type="PANTHER" id="PTHR32097:SF3">
    <property type="entry name" value="TELLURITE RESISTANCE PROTEIN"/>
    <property type="match status" value="1"/>
</dbReference>
<dbReference type="PIRSF" id="PIRSF037118">
    <property type="entry name" value="Tellurite_resistance_TerA"/>
    <property type="match status" value="1"/>
</dbReference>
<dbReference type="KEGG" id="pbv:AR543_00340"/>
<feature type="domain" description="TerD" evidence="2">
    <location>
        <begin position="1"/>
        <end position="177"/>
    </location>
</feature>
<dbReference type="Gene3D" id="2.60.60.30">
    <property type="entry name" value="sav2460 like domains"/>
    <property type="match status" value="2"/>
</dbReference>
<dbReference type="CDD" id="cd06974">
    <property type="entry name" value="TerD_like"/>
    <property type="match status" value="2"/>
</dbReference>
<evidence type="ECO:0000313" key="3">
    <source>
        <dbReference type="EMBL" id="ANF94630.1"/>
    </source>
</evidence>
<dbReference type="InterPro" id="IPR003325">
    <property type="entry name" value="TerD"/>
</dbReference>
<gene>
    <name evidence="3" type="ORF">AR543_00340</name>
</gene>
<dbReference type="OrthoDB" id="179721at2"/>
<evidence type="ECO:0000313" key="4">
    <source>
        <dbReference type="Proteomes" id="UP000078148"/>
    </source>
</evidence>